<keyword evidence="3" id="KW-1185">Reference proteome</keyword>
<dbReference type="EMBL" id="MWQN01000001">
    <property type="protein sequence ID" value="OPC85406.1"/>
    <property type="molecule type" value="Genomic_DNA"/>
</dbReference>
<comment type="caution">
    <text evidence="2">The sequence shown here is derived from an EMBL/GenBank/DDBJ whole genome shotgun (WGS) entry which is preliminary data.</text>
</comment>
<dbReference type="OrthoDB" id="338520at2"/>
<evidence type="ECO:0000313" key="3">
    <source>
        <dbReference type="Proteomes" id="UP000190037"/>
    </source>
</evidence>
<dbReference type="AlphaFoldDB" id="A0A1T3P8H2"/>
<dbReference type="Gene3D" id="1.10.3210.10">
    <property type="entry name" value="Hypothetical protein af1432"/>
    <property type="match status" value="1"/>
</dbReference>
<name>A0A1T3P8H2_9ACTN</name>
<dbReference type="SUPFAM" id="SSF109604">
    <property type="entry name" value="HD-domain/PDEase-like"/>
    <property type="match status" value="1"/>
</dbReference>
<proteinExistence type="predicted"/>
<dbReference type="Proteomes" id="UP000190037">
    <property type="component" value="Unassembled WGS sequence"/>
</dbReference>
<reference evidence="2 3" key="1">
    <citation type="submission" date="2017-03" db="EMBL/GenBank/DDBJ databases">
        <title>Draft genome sequence of Streptomyces scabrisporus NF3, endophyte isolated from Amphipterygium adstringens.</title>
        <authorList>
            <person name="Vazquez M."/>
            <person name="Ceapa C.D."/>
            <person name="Rodriguez Luna D."/>
            <person name="Sanchez Esquivel S."/>
        </authorList>
    </citation>
    <scope>NUCLEOTIDE SEQUENCE [LARGE SCALE GENOMIC DNA]</scope>
    <source>
        <strain evidence="2 3">NF3</strain>
    </source>
</reference>
<dbReference type="GO" id="GO:0016787">
    <property type="term" value="F:hydrolase activity"/>
    <property type="evidence" value="ECO:0007669"/>
    <property type="project" value="UniProtKB-KW"/>
</dbReference>
<keyword evidence="2" id="KW-0378">Hydrolase</keyword>
<protein>
    <submittedName>
        <fullName evidence="2">Phosphohydrolase</fullName>
    </submittedName>
</protein>
<dbReference type="Pfam" id="PF01966">
    <property type="entry name" value="HD"/>
    <property type="match status" value="1"/>
</dbReference>
<gene>
    <name evidence="2" type="ORF">B4N89_29610</name>
</gene>
<sequence length="183" mass="20089">MTPRQGSYPVRVTSAKLRPLPAEVITLLDQLTPCPRLVEHLRIVHDVACRLCDWVAAAFPELAFDRDAVLFGAATHDIGKTLHPEELSGPGSCHEQAGYDLLTAHGVSPSRARFARTHAAWNPTDPDELLVGLSDKVWKGKRVAALEQDLITLLASASGRPEWEVFQALDDFVTTIETDSPLF</sequence>
<dbReference type="STRING" id="159449.B4N89_29610"/>
<organism evidence="2 3">
    <name type="scientific">Embleya scabrispora</name>
    <dbReference type="NCBI Taxonomy" id="159449"/>
    <lineage>
        <taxon>Bacteria</taxon>
        <taxon>Bacillati</taxon>
        <taxon>Actinomycetota</taxon>
        <taxon>Actinomycetes</taxon>
        <taxon>Kitasatosporales</taxon>
        <taxon>Streptomycetaceae</taxon>
        <taxon>Embleya</taxon>
    </lineage>
</organism>
<evidence type="ECO:0000259" key="1">
    <source>
        <dbReference type="Pfam" id="PF01966"/>
    </source>
</evidence>
<accession>A0A1T3P8H2</accession>
<feature type="domain" description="HD" evidence="1">
    <location>
        <begin position="39"/>
        <end position="130"/>
    </location>
</feature>
<evidence type="ECO:0000313" key="2">
    <source>
        <dbReference type="EMBL" id="OPC85406.1"/>
    </source>
</evidence>
<dbReference type="InterPro" id="IPR006674">
    <property type="entry name" value="HD_domain"/>
</dbReference>